<gene>
    <name evidence="1" type="ORF">H9964_02475</name>
</gene>
<organism evidence="1 2">
    <name type="scientific">Candidatus Gallimonas intestinavium</name>
    <dbReference type="NCBI Taxonomy" id="2838603"/>
    <lineage>
        <taxon>Bacteria</taxon>
        <taxon>Bacillati</taxon>
        <taxon>Bacillota</taxon>
        <taxon>Clostridia</taxon>
        <taxon>Candidatus Gallimonas</taxon>
    </lineage>
</organism>
<proteinExistence type="predicted"/>
<reference evidence="1" key="2">
    <citation type="submission" date="2021-04" db="EMBL/GenBank/DDBJ databases">
        <authorList>
            <person name="Gilroy R."/>
        </authorList>
    </citation>
    <scope>NUCLEOTIDE SEQUENCE</scope>
    <source>
        <strain evidence="1">ChiW7-2402</strain>
    </source>
</reference>
<reference evidence="1" key="1">
    <citation type="journal article" date="2021" name="PeerJ">
        <title>Extensive microbial diversity within the chicken gut microbiome revealed by metagenomics and culture.</title>
        <authorList>
            <person name="Gilroy R."/>
            <person name="Ravi A."/>
            <person name="Getino M."/>
            <person name="Pursley I."/>
            <person name="Horton D.L."/>
            <person name="Alikhan N.F."/>
            <person name="Baker D."/>
            <person name="Gharbi K."/>
            <person name="Hall N."/>
            <person name="Watson M."/>
            <person name="Adriaenssens E.M."/>
            <person name="Foster-Nyarko E."/>
            <person name="Jarju S."/>
            <person name="Secka A."/>
            <person name="Antonio M."/>
            <person name="Oren A."/>
            <person name="Chaudhuri R.R."/>
            <person name="La Ragione R."/>
            <person name="Hildebrand F."/>
            <person name="Pallen M.J."/>
        </authorList>
    </citation>
    <scope>NUCLEOTIDE SEQUENCE</scope>
    <source>
        <strain evidence="1">ChiW7-2402</strain>
    </source>
</reference>
<feature type="non-terminal residue" evidence="1">
    <location>
        <position position="241"/>
    </location>
</feature>
<comment type="caution">
    <text evidence="1">The sequence shown here is derived from an EMBL/GenBank/DDBJ whole genome shotgun (WGS) entry which is preliminary data.</text>
</comment>
<accession>A0A9D2K096</accession>
<evidence type="ECO:0000313" key="2">
    <source>
        <dbReference type="Proteomes" id="UP000824102"/>
    </source>
</evidence>
<sequence>MTKWQLARYLIEAKKNIDTLLYIKENQKLLVNIDLRARFAAACQQFYINCCIVLDKSFPKGKKNICKNEIIASIYYERDKNAAHKDEDYKSQKFNTPDELINILKNQIQEVRGICRDFLPKNITLDFVPHDKELFRFAHRVNPEIENDVYKIKYPLSVFHSYQLSEEGQHYFREFDTSKEDRRVAKQFGYDYDQMIQQRKVLQSVDDIREMTEQEKQRQAVIVENGLNSYEGLQNRQDFCI</sequence>
<dbReference type="EMBL" id="DXBB01000044">
    <property type="protein sequence ID" value="HIZ72429.1"/>
    <property type="molecule type" value="Genomic_DNA"/>
</dbReference>
<name>A0A9D2K096_9FIRM</name>
<dbReference type="AlphaFoldDB" id="A0A9D2K096"/>
<protein>
    <submittedName>
        <fullName evidence="1">Uncharacterized protein</fullName>
    </submittedName>
</protein>
<dbReference type="Proteomes" id="UP000824102">
    <property type="component" value="Unassembled WGS sequence"/>
</dbReference>
<evidence type="ECO:0000313" key="1">
    <source>
        <dbReference type="EMBL" id="HIZ72429.1"/>
    </source>
</evidence>